<sequence>FVIQEGETEIECVYVEGRVRRKSPRKKGKELEDKVVVFLRSKDVSCVGTGNTYRPRIESTSWPTLLLNVLLGDGGIDIRGNMYCVPFAAQCKNYRRKIELIGALALKSSLILGIIVIPSKKIYSDGRWINAYTPGAYNAANKFGIVLTDLDNVYLD</sequence>
<proteinExistence type="predicted"/>
<evidence type="ECO:0000313" key="1">
    <source>
        <dbReference type="EMBL" id="CAG8760569.1"/>
    </source>
</evidence>
<organism evidence="1 2">
    <name type="scientific">Cetraspora pellucida</name>
    <dbReference type="NCBI Taxonomy" id="1433469"/>
    <lineage>
        <taxon>Eukaryota</taxon>
        <taxon>Fungi</taxon>
        <taxon>Fungi incertae sedis</taxon>
        <taxon>Mucoromycota</taxon>
        <taxon>Glomeromycotina</taxon>
        <taxon>Glomeromycetes</taxon>
        <taxon>Diversisporales</taxon>
        <taxon>Gigasporaceae</taxon>
        <taxon>Cetraspora</taxon>
    </lineage>
</organism>
<feature type="non-terminal residue" evidence="1">
    <location>
        <position position="156"/>
    </location>
</feature>
<dbReference type="EMBL" id="CAJVPW010048032">
    <property type="protein sequence ID" value="CAG8760569.1"/>
    <property type="molecule type" value="Genomic_DNA"/>
</dbReference>
<feature type="non-terminal residue" evidence="1">
    <location>
        <position position="1"/>
    </location>
</feature>
<keyword evidence="2" id="KW-1185">Reference proteome</keyword>
<name>A0ACA9QSU9_9GLOM</name>
<comment type="caution">
    <text evidence="1">The sequence shown here is derived from an EMBL/GenBank/DDBJ whole genome shotgun (WGS) entry which is preliminary data.</text>
</comment>
<dbReference type="Proteomes" id="UP000789366">
    <property type="component" value="Unassembled WGS sequence"/>
</dbReference>
<evidence type="ECO:0000313" key="2">
    <source>
        <dbReference type="Proteomes" id="UP000789366"/>
    </source>
</evidence>
<accession>A0ACA9QSU9</accession>
<protein>
    <submittedName>
        <fullName evidence="1">5512_t:CDS:1</fullName>
    </submittedName>
</protein>
<reference evidence="1" key="1">
    <citation type="submission" date="2021-06" db="EMBL/GenBank/DDBJ databases">
        <authorList>
            <person name="Kallberg Y."/>
            <person name="Tangrot J."/>
            <person name="Rosling A."/>
        </authorList>
    </citation>
    <scope>NUCLEOTIDE SEQUENCE</scope>
    <source>
        <strain evidence="1">28 12/20/2015</strain>
    </source>
</reference>
<gene>
    <name evidence="1" type="ORF">SPELUC_LOCUS15105</name>
</gene>